<sequence>MGTHLDLDLSMGLPPSCVGATSTDRAPSRDEAPGQTSTQTARERTTTEFPDAARAIMERERARLLASSDPRAQAFARAVEEVRHREIRGDCVQGGVVAGEDVAEGVAAESVPKAILGGGEAADVAVEGRPQAVDEGVQAGQRRVEGAIDARREVQETATGPVVPFLGLHLAQARQSQAVQMAVHGVPPPVITDLGSEPVVVPPRLPSHFAPQEVRRPLDAEELAREAVRNVTQLDRRIFDRRLEHPPWQTIPSVPWGPASPVWSGSTSTGGHTAGHVPGVSGGVTETAPRT</sequence>
<feature type="region of interest" description="Disordered" evidence="1">
    <location>
        <begin position="1"/>
        <end position="51"/>
    </location>
</feature>
<accession>A0A388JZY3</accession>
<dbReference type="AlphaFoldDB" id="A0A388JZY3"/>
<dbReference type="EMBL" id="BFEA01000038">
    <property type="protein sequence ID" value="GBG63380.1"/>
    <property type="molecule type" value="Genomic_DNA"/>
</dbReference>
<evidence type="ECO:0000313" key="3">
    <source>
        <dbReference type="Proteomes" id="UP000265515"/>
    </source>
</evidence>
<reference evidence="2 3" key="1">
    <citation type="journal article" date="2018" name="Cell">
        <title>The Chara Genome: Secondary Complexity and Implications for Plant Terrestrialization.</title>
        <authorList>
            <person name="Nishiyama T."/>
            <person name="Sakayama H."/>
            <person name="Vries J.D."/>
            <person name="Buschmann H."/>
            <person name="Saint-Marcoux D."/>
            <person name="Ullrich K.K."/>
            <person name="Haas F.B."/>
            <person name="Vanderstraeten L."/>
            <person name="Becker D."/>
            <person name="Lang D."/>
            <person name="Vosolsobe S."/>
            <person name="Rombauts S."/>
            <person name="Wilhelmsson P.K.I."/>
            <person name="Janitza P."/>
            <person name="Kern R."/>
            <person name="Heyl A."/>
            <person name="Rumpler F."/>
            <person name="Villalobos L.I.A.C."/>
            <person name="Clay J.M."/>
            <person name="Skokan R."/>
            <person name="Toyoda A."/>
            <person name="Suzuki Y."/>
            <person name="Kagoshima H."/>
            <person name="Schijlen E."/>
            <person name="Tajeshwar N."/>
            <person name="Catarino B."/>
            <person name="Hetherington A.J."/>
            <person name="Saltykova A."/>
            <person name="Bonnot C."/>
            <person name="Breuninger H."/>
            <person name="Symeonidi A."/>
            <person name="Radhakrishnan G.V."/>
            <person name="Van Nieuwerburgh F."/>
            <person name="Deforce D."/>
            <person name="Chang C."/>
            <person name="Karol K.G."/>
            <person name="Hedrich R."/>
            <person name="Ulvskov P."/>
            <person name="Glockner G."/>
            <person name="Delwiche C.F."/>
            <person name="Petrasek J."/>
            <person name="Van de Peer Y."/>
            <person name="Friml J."/>
            <person name="Beilby M."/>
            <person name="Dolan L."/>
            <person name="Kohara Y."/>
            <person name="Sugano S."/>
            <person name="Fujiyama A."/>
            <person name="Delaux P.-M."/>
            <person name="Quint M."/>
            <person name="TheiBen G."/>
            <person name="Hagemann M."/>
            <person name="Harholt J."/>
            <person name="Dunand C."/>
            <person name="Zachgo S."/>
            <person name="Langdale J."/>
            <person name="Maumus F."/>
            <person name="Straeten D.V.D."/>
            <person name="Gould S.B."/>
            <person name="Rensing S.A."/>
        </authorList>
    </citation>
    <scope>NUCLEOTIDE SEQUENCE [LARGE SCALE GENOMIC DNA]</scope>
    <source>
        <strain evidence="2 3">S276</strain>
    </source>
</reference>
<keyword evidence="3" id="KW-1185">Reference proteome</keyword>
<name>A0A388JZY3_CHABU</name>
<proteinExistence type="predicted"/>
<protein>
    <submittedName>
        <fullName evidence="2">Uncharacterized protein</fullName>
    </submittedName>
</protein>
<organism evidence="2 3">
    <name type="scientific">Chara braunii</name>
    <name type="common">Braun's stonewort</name>
    <dbReference type="NCBI Taxonomy" id="69332"/>
    <lineage>
        <taxon>Eukaryota</taxon>
        <taxon>Viridiplantae</taxon>
        <taxon>Streptophyta</taxon>
        <taxon>Charophyceae</taxon>
        <taxon>Charales</taxon>
        <taxon>Characeae</taxon>
        <taxon>Chara</taxon>
    </lineage>
</organism>
<gene>
    <name evidence="2" type="ORF">CBR_g37737</name>
</gene>
<dbReference type="Gramene" id="GBG63380">
    <property type="protein sequence ID" value="GBG63380"/>
    <property type="gene ID" value="CBR_g37737"/>
</dbReference>
<evidence type="ECO:0000313" key="2">
    <source>
        <dbReference type="EMBL" id="GBG63380.1"/>
    </source>
</evidence>
<dbReference type="Proteomes" id="UP000265515">
    <property type="component" value="Unassembled WGS sequence"/>
</dbReference>
<evidence type="ECO:0000256" key="1">
    <source>
        <dbReference type="SAM" id="MobiDB-lite"/>
    </source>
</evidence>
<feature type="region of interest" description="Disordered" evidence="1">
    <location>
        <begin position="255"/>
        <end position="291"/>
    </location>
</feature>
<comment type="caution">
    <text evidence="2">The sequence shown here is derived from an EMBL/GenBank/DDBJ whole genome shotgun (WGS) entry which is preliminary data.</text>
</comment>